<proteinExistence type="predicted"/>
<keyword evidence="5" id="KW-1185">Reference proteome</keyword>
<dbReference type="PANTHER" id="PTHR46502:SF15">
    <property type="entry name" value="16 KDA PHLOEM PROTEIN 1"/>
    <property type="match status" value="1"/>
</dbReference>
<evidence type="ECO:0000256" key="2">
    <source>
        <dbReference type="ARBA" id="ARBA00022837"/>
    </source>
</evidence>
<organism evidence="4 5">
    <name type="scientific">Daucus carota subsp. sativus</name>
    <name type="common">Carrot</name>
    <dbReference type="NCBI Taxonomy" id="79200"/>
    <lineage>
        <taxon>Eukaryota</taxon>
        <taxon>Viridiplantae</taxon>
        <taxon>Streptophyta</taxon>
        <taxon>Embryophyta</taxon>
        <taxon>Tracheophyta</taxon>
        <taxon>Spermatophyta</taxon>
        <taxon>Magnoliopsida</taxon>
        <taxon>eudicotyledons</taxon>
        <taxon>Gunneridae</taxon>
        <taxon>Pentapetalae</taxon>
        <taxon>asterids</taxon>
        <taxon>campanulids</taxon>
        <taxon>Apiales</taxon>
        <taxon>Apiaceae</taxon>
        <taxon>Apioideae</taxon>
        <taxon>Scandiceae</taxon>
        <taxon>Daucinae</taxon>
        <taxon>Daucus</taxon>
        <taxon>Daucus sect. Daucus</taxon>
    </lineage>
</organism>
<reference evidence="4" key="1">
    <citation type="journal article" date="2016" name="Nat. Genet.">
        <title>A high-quality carrot genome assembly provides new insights into carotenoid accumulation and asterid genome evolution.</title>
        <authorList>
            <person name="Iorizzo M."/>
            <person name="Ellison S."/>
            <person name="Senalik D."/>
            <person name="Zeng P."/>
            <person name="Satapoomin P."/>
            <person name="Huang J."/>
            <person name="Bowman M."/>
            <person name="Iovene M."/>
            <person name="Sanseverino W."/>
            <person name="Cavagnaro P."/>
            <person name="Yildiz M."/>
            <person name="Macko-Podgorni A."/>
            <person name="Moranska E."/>
            <person name="Grzebelus E."/>
            <person name="Grzebelus D."/>
            <person name="Ashrafi H."/>
            <person name="Zheng Z."/>
            <person name="Cheng S."/>
            <person name="Spooner D."/>
            <person name="Van Deynze A."/>
            <person name="Simon P."/>
        </authorList>
    </citation>
    <scope>NUCLEOTIDE SEQUENCE</scope>
    <source>
        <tissue evidence="4">Leaf</tissue>
    </source>
</reference>
<evidence type="ECO:0000256" key="1">
    <source>
        <dbReference type="ARBA" id="ARBA00022723"/>
    </source>
</evidence>
<dbReference type="AlphaFoldDB" id="A0AAF1B691"/>
<dbReference type="PANTHER" id="PTHR46502">
    <property type="entry name" value="C2 DOMAIN-CONTAINING"/>
    <property type="match status" value="1"/>
</dbReference>
<evidence type="ECO:0000313" key="5">
    <source>
        <dbReference type="Proteomes" id="UP000077755"/>
    </source>
</evidence>
<keyword evidence="2" id="KW-0106">Calcium</keyword>
<sequence>MAVGMLEVLLVDARELRDRHFWCGLDCLIPCLNETKAPYAQIQYGAQNQTSCLAQEEGKKRVWNEKFRFQVECEEEEDDMKNKVVLSTVEKHQFFPDFLVGKTTIYVKDVILRGMEEGKVVHGPHKYRVVRQDKTYSGEITVTVTFIKVFFFSSTAILLQFCPFLNYFRCRTFLVFPS</sequence>
<dbReference type="Pfam" id="PF00168">
    <property type="entry name" value="C2"/>
    <property type="match status" value="1"/>
</dbReference>
<keyword evidence="1" id="KW-0479">Metal-binding</keyword>
<dbReference type="SUPFAM" id="SSF49562">
    <property type="entry name" value="C2 domain (Calcium/lipid-binding domain, CaLB)"/>
    <property type="match status" value="1"/>
</dbReference>
<dbReference type="Gene3D" id="2.60.40.150">
    <property type="entry name" value="C2 domain"/>
    <property type="match status" value="1"/>
</dbReference>
<dbReference type="InterPro" id="IPR035892">
    <property type="entry name" value="C2_domain_sf"/>
</dbReference>
<name>A0AAF1B691_DAUCS</name>
<protein>
    <recommendedName>
        <fullName evidence="3">C2 domain-containing protein</fullName>
    </recommendedName>
</protein>
<evidence type="ECO:0000313" key="4">
    <source>
        <dbReference type="EMBL" id="WOH08149.1"/>
    </source>
</evidence>
<dbReference type="PROSITE" id="PS50004">
    <property type="entry name" value="C2"/>
    <property type="match status" value="1"/>
</dbReference>
<dbReference type="InterPro" id="IPR000008">
    <property type="entry name" value="C2_dom"/>
</dbReference>
<dbReference type="GO" id="GO:0046872">
    <property type="term" value="F:metal ion binding"/>
    <property type="evidence" value="ECO:0007669"/>
    <property type="project" value="UniProtKB-KW"/>
</dbReference>
<feature type="domain" description="C2" evidence="3">
    <location>
        <begin position="1"/>
        <end position="125"/>
    </location>
</feature>
<reference evidence="4" key="2">
    <citation type="submission" date="2022-03" db="EMBL/GenBank/DDBJ databases">
        <title>Draft title - Genomic analysis of global carrot germplasm unveils the trajectory of domestication and the origin of high carotenoid orange carrot.</title>
        <authorList>
            <person name="Iorizzo M."/>
            <person name="Ellison S."/>
            <person name="Senalik D."/>
            <person name="Macko-Podgorni A."/>
            <person name="Grzebelus D."/>
            <person name="Bostan H."/>
            <person name="Rolling W."/>
            <person name="Curaba J."/>
            <person name="Simon P."/>
        </authorList>
    </citation>
    <scope>NUCLEOTIDE SEQUENCE</scope>
    <source>
        <tissue evidence="4">Leaf</tissue>
    </source>
</reference>
<evidence type="ECO:0000259" key="3">
    <source>
        <dbReference type="PROSITE" id="PS50004"/>
    </source>
</evidence>
<gene>
    <name evidence="4" type="ORF">DCAR_0727586</name>
</gene>
<dbReference type="EMBL" id="CP093349">
    <property type="protein sequence ID" value="WOH08149.1"/>
    <property type="molecule type" value="Genomic_DNA"/>
</dbReference>
<dbReference type="Proteomes" id="UP000077755">
    <property type="component" value="Chromosome 7"/>
</dbReference>
<accession>A0AAF1B691</accession>